<dbReference type="InterPro" id="IPR036249">
    <property type="entry name" value="Thioredoxin-like_sf"/>
</dbReference>
<organism evidence="2 3">
    <name type="scientific">Nocardioides bigeumensis</name>
    <dbReference type="NCBI Taxonomy" id="433657"/>
    <lineage>
        <taxon>Bacteria</taxon>
        <taxon>Bacillati</taxon>
        <taxon>Actinomycetota</taxon>
        <taxon>Actinomycetes</taxon>
        <taxon>Propionibacteriales</taxon>
        <taxon>Nocardioidaceae</taxon>
        <taxon>Nocardioides</taxon>
    </lineage>
</organism>
<dbReference type="Proteomes" id="UP001500575">
    <property type="component" value="Unassembled WGS sequence"/>
</dbReference>
<keyword evidence="3" id="KW-1185">Reference proteome</keyword>
<dbReference type="EMBL" id="BAAAQQ010000006">
    <property type="protein sequence ID" value="GAA2120506.1"/>
    <property type="molecule type" value="Genomic_DNA"/>
</dbReference>
<feature type="domain" description="DSBA-like thioredoxin" evidence="1">
    <location>
        <begin position="3"/>
        <end position="208"/>
    </location>
</feature>
<dbReference type="RefSeq" id="WP_344302958.1">
    <property type="nucleotide sequence ID" value="NZ_BAAAQQ010000006.1"/>
</dbReference>
<name>A0ABN2Y4S5_9ACTN</name>
<dbReference type="PANTHER" id="PTHR13887">
    <property type="entry name" value="GLUTATHIONE S-TRANSFERASE KAPPA"/>
    <property type="match status" value="1"/>
</dbReference>
<dbReference type="PANTHER" id="PTHR13887:SF41">
    <property type="entry name" value="THIOREDOXIN SUPERFAMILY PROTEIN"/>
    <property type="match status" value="1"/>
</dbReference>
<dbReference type="InterPro" id="IPR001853">
    <property type="entry name" value="DSBA-like_thioredoxin_dom"/>
</dbReference>
<dbReference type="Pfam" id="PF01323">
    <property type="entry name" value="DSBA"/>
    <property type="match status" value="1"/>
</dbReference>
<reference evidence="2 3" key="1">
    <citation type="journal article" date="2019" name="Int. J. Syst. Evol. Microbiol.">
        <title>The Global Catalogue of Microorganisms (GCM) 10K type strain sequencing project: providing services to taxonomists for standard genome sequencing and annotation.</title>
        <authorList>
            <consortium name="The Broad Institute Genomics Platform"/>
            <consortium name="The Broad Institute Genome Sequencing Center for Infectious Disease"/>
            <person name="Wu L."/>
            <person name="Ma J."/>
        </authorList>
    </citation>
    <scope>NUCLEOTIDE SEQUENCE [LARGE SCALE GENOMIC DNA]</scope>
    <source>
        <strain evidence="2 3">JCM 16021</strain>
    </source>
</reference>
<sequence length="236" mass="25724">MRIDIWSDVVCPWCYIGKRRLETAIGDREDIEVVFHSFQLDPSAPSAEPAEGWRPASEVVARKYGAAPEQLEEMFGRVEQLAKDEGLEFKHREAPWAGTIDAHRLLHLALAEGGPQLQRSLKEALLAAYFLEARNPADHAVLTDVAAAAGLDRVRVEQVLDSDEYAEEFAADVRQARAYGATGVPFFVIDERYGISGAQPVEVFRDVIARADADAKPLVTVTGAADGDCGSDGCAI</sequence>
<proteinExistence type="predicted"/>
<dbReference type="Gene3D" id="3.40.30.10">
    <property type="entry name" value="Glutaredoxin"/>
    <property type="match status" value="1"/>
</dbReference>
<evidence type="ECO:0000313" key="2">
    <source>
        <dbReference type="EMBL" id="GAA2120506.1"/>
    </source>
</evidence>
<evidence type="ECO:0000313" key="3">
    <source>
        <dbReference type="Proteomes" id="UP001500575"/>
    </source>
</evidence>
<evidence type="ECO:0000259" key="1">
    <source>
        <dbReference type="Pfam" id="PF01323"/>
    </source>
</evidence>
<dbReference type="SUPFAM" id="SSF52833">
    <property type="entry name" value="Thioredoxin-like"/>
    <property type="match status" value="1"/>
</dbReference>
<dbReference type="CDD" id="cd03024">
    <property type="entry name" value="DsbA_FrnE"/>
    <property type="match status" value="1"/>
</dbReference>
<accession>A0ABN2Y4S5</accession>
<comment type="caution">
    <text evidence="2">The sequence shown here is derived from an EMBL/GenBank/DDBJ whole genome shotgun (WGS) entry which is preliminary data.</text>
</comment>
<protein>
    <submittedName>
        <fullName evidence="2">DsbA family oxidoreductase</fullName>
    </submittedName>
</protein>
<gene>
    <name evidence="2" type="ORF">GCM10009843_13990</name>
</gene>